<dbReference type="OrthoDB" id="8480773at2"/>
<dbReference type="GO" id="GO:0044781">
    <property type="term" value="P:bacterial-type flagellum organization"/>
    <property type="evidence" value="ECO:0007669"/>
    <property type="project" value="UniProtKB-KW"/>
</dbReference>
<keyword evidence="6" id="KW-0963">Cytoplasm</keyword>
<keyword evidence="13" id="KW-1185">Reference proteome</keyword>
<dbReference type="AlphaFoldDB" id="A0A2T3N557"/>
<dbReference type="NCBIfam" id="NF004267">
    <property type="entry name" value="PRK05687.1-3"/>
    <property type="match status" value="1"/>
</dbReference>
<sequence length="266" mass="30131">MTNERRRGFLRVSEHQAQELERWAYPDYSQQQEAPSDNVLNYDPRWQLEELEEEEEQGPPPLTASDLEEIRQSAYDEGVAEGKAAGHAEGFEAGKVEGLETGLTEGREQGLEQGLEQGQTQISEQVSHLTQLIEQLATPLQQLDTDVENQVLNLVTSLTRELIRVEVQTNPQVILNTIREVIATLPIAERQTKLSLHPDDLEVVRKAYGEEDLAERKWSLQPEPSLNRGDLHVQSQDSTVDYFIEDRIRHLLQQFNGVNSQTAGGQ</sequence>
<dbReference type="GO" id="GO:0005829">
    <property type="term" value="C:cytosol"/>
    <property type="evidence" value="ECO:0007669"/>
    <property type="project" value="TreeGrafter"/>
</dbReference>
<dbReference type="InterPro" id="IPR018035">
    <property type="entry name" value="Flagellar_FliH/T3SS_HrpE"/>
</dbReference>
<evidence type="ECO:0000256" key="5">
    <source>
        <dbReference type="ARBA" id="ARBA00022448"/>
    </source>
</evidence>
<keyword evidence="12" id="KW-0282">Flagellum</keyword>
<dbReference type="InterPro" id="IPR051472">
    <property type="entry name" value="T3SS_Stator/FliH"/>
</dbReference>
<dbReference type="RefSeq" id="WP_107281749.1">
    <property type="nucleotide sequence ID" value="NZ_PYMC01000001.1"/>
</dbReference>
<dbReference type="EMBL" id="PYMC01000001">
    <property type="protein sequence ID" value="PSW07596.1"/>
    <property type="molecule type" value="Genomic_DNA"/>
</dbReference>
<dbReference type="Pfam" id="PF02108">
    <property type="entry name" value="FliH"/>
    <property type="match status" value="1"/>
</dbReference>
<dbReference type="GO" id="GO:0003774">
    <property type="term" value="F:cytoskeletal motor activity"/>
    <property type="evidence" value="ECO:0007669"/>
    <property type="project" value="InterPro"/>
</dbReference>
<dbReference type="GO" id="GO:0015031">
    <property type="term" value="P:protein transport"/>
    <property type="evidence" value="ECO:0007669"/>
    <property type="project" value="UniProtKB-KW"/>
</dbReference>
<gene>
    <name evidence="12" type="ORF">C9I89_02490</name>
</gene>
<feature type="region of interest" description="Disordered" evidence="10">
    <location>
        <begin position="23"/>
        <end position="68"/>
    </location>
</feature>
<dbReference type="GO" id="GO:0009288">
    <property type="term" value="C:bacterial-type flagellum"/>
    <property type="evidence" value="ECO:0007669"/>
    <property type="project" value="InterPro"/>
</dbReference>
<evidence type="ECO:0000259" key="11">
    <source>
        <dbReference type="Pfam" id="PF02108"/>
    </source>
</evidence>
<evidence type="ECO:0000256" key="7">
    <source>
        <dbReference type="ARBA" id="ARBA00022795"/>
    </source>
</evidence>
<dbReference type="Proteomes" id="UP000240904">
    <property type="component" value="Unassembled WGS sequence"/>
</dbReference>
<evidence type="ECO:0000256" key="3">
    <source>
        <dbReference type="ARBA" id="ARBA00006602"/>
    </source>
</evidence>
<evidence type="ECO:0000313" key="13">
    <source>
        <dbReference type="Proteomes" id="UP000240904"/>
    </source>
</evidence>
<dbReference type="InterPro" id="IPR000563">
    <property type="entry name" value="Flag_FliH"/>
</dbReference>
<proteinExistence type="inferred from homology"/>
<evidence type="ECO:0000256" key="2">
    <source>
        <dbReference type="ARBA" id="ARBA00004496"/>
    </source>
</evidence>
<dbReference type="NCBIfam" id="NF004270">
    <property type="entry name" value="PRK05687.2-1"/>
    <property type="match status" value="1"/>
</dbReference>
<dbReference type="PRINTS" id="PR01003">
    <property type="entry name" value="FLGFLIH"/>
</dbReference>
<organism evidence="12 13">
    <name type="scientific">Photobacterium lipolyticum</name>
    <dbReference type="NCBI Taxonomy" id="266810"/>
    <lineage>
        <taxon>Bacteria</taxon>
        <taxon>Pseudomonadati</taxon>
        <taxon>Pseudomonadota</taxon>
        <taxon>Gammaproteobacteria</taxon>
        <taxon>Vibrionales</taxon>
        <taxon>Vibrionaceae</taxon>
        <taxon>Photobacterium</taxon>
    </lineage>
</organism>
<keyword evidence="5" id="KW-0813">Transport</keyword>
<accession>A0A2T3N557</accession>
<keyword evidence="8" id="KW-0653">Protein transport</keyword>
<evidence type="ECO:0000256" key="8">
    <source>
        <dbReference type="ARBA" id="ARBA00022927"/>
    </source>
</evidence>
<comment type="similarity">
    <text evidence="3">Belongs to the FliH family.</text>
</comment>
<evidence type="ECO:0000256" key="1">
    <source>
        <dbReference type="ARBA" id="ARBA00003041"/>
    </source>
</evidence>
<comment type="caution">
    <text evidence="12">The sequence shown here is derived from an EMBL/GenBank/DDBJ whole genome shotgun (WGS) entry which is preliminary data.</text>
</comment>
<evidence type="ECO:0000256" key="10">
    <source>
        <dbReference type="SAM" id="MobiDB-lite"/>
    </source>
</evidence>
<reference evidence="12 13" key="1">
    <citation type="submission" date="2018-03" db="EMBL/GenBank/DDBJ databases">
        <title>Whole genome sequencing of Histamine producing bacteria.</title>
        <authorList>
            <person name="Butler K."/>
        </authorList>
    </citation>
    <scope>NUCLEOTIDE SEQUENCE [LARGE SCALE GENOMIC DNA]</scope>
    <source>
        <strain evidence="12 13">DSM 16190</strain>
    </source>
</reference>
<feature type="compositionally biased region" description="Polar residues" evidence="10">
    <location>
        <begin position="28"/>
        <end position="39"/>
    </location>
</feature>
<feature type="domain" description="Flagellar assembly protein FliH/Type III secretion system HrpE" evidence="11">
    <location>
        <begin position="124"/>
        <end position="250"/>
    </location>
</feature>
<comment type="function">
    <text evidence="1">Needed for flagellar regrowth and assembly.</text>
</comment>
<keyword evidence="12" id="KW-0966">Cell projection</keyword>
<keyword evidence="9" id="KW-1006">Bacterial flagellum protein export</keyword>
<keyword evidence="12" id="KW-0969">Cilium</keyword>
<protein>
    <recommendedName>
        <fullName evidence="4">Flagellar assembly protein FliH</fullName>
    </recommendedName>
</protein>
<dbReference type="GO" id="GO:0071973">
    <property type="term" value="P:bacterial-type flagellum-dependent cell motility"/>
    <property type="evidence" value="ECO:0007669"/>
    <property type="project" value="InterPro"/>
</dbReference>
<evidence type="ECO:0000256" key="6">
    <source>
        <dbReference type="ARBA" id="ARBA00022490"/>
    </source>
</evidence>
<dbReference type="PANTHER" id="PTHR34982:SF1">
    <property type="entry name" value="FLAGELLAR ASSEMBLY PROTEIN FLIH"/>
    <property type="match status" value="1"/>
</dbReference>
<evidence type="ECO:0000313" key="12">
    <source>
        <dbReference type="EMBL" id="PSW07596.1"/>
    </source>
</evidence>
<comment type="subcellular location">
    <subcellularLocation>
        <location evidence="2">Cytoplasm</location>
    </subcellularLocation>
</comment>
<keyword evidence="7" id="KW-1005">Bacterial flagellum biogenesis</keyword>
<dbReference type="PANTHER" id="PTHR34982">
    <property type="entry name" value="YOP PROTEINS TRANSLOCATION PROTEIN L"/>
    <property type="match status" value="1"/>
</dbReference>
<evidence type="ECO:0000256" key="9">
    <source>
        <dbReference type="ARBA" id="ARBA00023225"/>
    </source>
</evidence>
<name>A0A2T3N557_9GAMM</name>
<evidence type="ECO:0000256" key="4">
    <source>
        <dbReference type="ARBA" id="ARBA00016507"/>
    </source>
</evidence>